<dbReference type="InterPro" id="IPR023227">
    <property type="entry name" value="SAM_OH_AdoTrfase_C_sf"/>
</dbReference>
<feature type="domain" description="S-adenosyl-l-methionine hydroxide adenosyltransferase C-terminal" evidence="4">
    <location>
        <begin position="170"/>
        <end position="270"/>
    </location>
</feature>
<evidence type="ECO:0000256" key="2">
    <source>
        <dbReference type="ARBA" id="ARBA00024035"/>
    </source>
</evidence>
<dbReference type="AlphaFoldDB" id="A0A0A2M3C6"/>
<comment type="caution">
    <text evidence="5">The sequence shown here is derived from an EMBL/GenBank/DDBJ whole genome shotgun (WGS) entry which is preliminary data.</text>
</comment>
<dbReference type="InterPro" id="IPR046470">
    <property type="entry name" value="SAM_HAT_C"/>
</dbReference>
<dbReference type="InterPro" id="IPR046469">
    <property type="entry name" value="SAM_HAT_N"/>
</dbReference>
<reference evidence="5 6" key="1">
    <citation type="submission" date="2013-09" db="EMBL/GenBank/DDBJ databases">
        <authorList>
            <person name="Zeng Z."/>
            <person name="Chen C."/>
        </authorList>
    </citation>
    <scope>NUCLEOTIDE SEQUENCE [LARGE SCALE GENOMIC DNA]</scope>
    <source>
        <strain evidence="5 6">WB 3.3-2</strain>
    </source>
</reference>
<dbReference type="Gene3D" id="2.40.30.90">
    <property type="entry name" value="Bacterial fluorinating enzyme like"/>
    <property type="match status" value="1"/>
</dbReference>
<evidence type="ECO:0000313" key="5">
    <source>
        <dbReference type="EMBL" id="KGO86754.1"/>
    </source>
</evidence>
<evidence type="ECO:0000259" key="3">
    <source>
        <dbReference type="Pfam" id="PF01887"/>
    </source>
</evidence>
<dbReference type="RefSeq" id="WP_020211271.1">
    <property type="nucleotide sequence ID" value="NZ_JRLX01000008.1"/>
</dbReference>
<dbReference type="Gene3D" id="3.40.50.10790">
    <property type="entry name" value="S-adenosyl-l-methionine hydroxide adenosyltransferase, N-terminal"/>
    <property type="match status" value="1"/>
</dbReference>
<dbReference type="SUPFAM" id="SSF101852">
    <property type="entry name" value="Bacterial fluorinating enzyme, C-terminal domain"/>
    <property type="match status" value="1"/>
</dbReference>
<evidence type="ECO:0000259" key="4">
    <source>
        <dbReference type="Pfam" id="PF20257"/>
    </source>
</evidence>
<dbReference type="Proteomes" id="UP000030152">
    <property type="component" value="Unassembled WGS sequence"/>
</dbReference>
<dbReference type="SUPFAM" id="SSF102522">
    <property type="entry name" value="Bacterial fluorinating enzyme, N-terminal domain"/>
    <property type="match status" value="1"/>
</dbReference>
<comment type="similarity">
    <text evidence="2">Belongs to the SAM hydrolase / SAM-dependent halogenase family.</text>
</comment>
<evidence type="ECO:0000313" key="6">
    <source>
        <dbReference type="Proteomes" id="UP000030152"/>
    </source>
</evidence>
<dbReference type="Pfam" id="PF20257">
    <property type="entry name" value="SAM_HAT_C"/>
    <property type="match status" value="1"/>
</dbReference>
<dbReference type="PANTHER" id="PTHR35092">
    <property type="entry name" value="CHLORINASE MJ1651"/>
    <property type="match status" value="1"/>
</dbReference>
<dbReference type="EMBL" id="JRLX01000008">
    <property type="protein sequence ID" value="KGO86754.1"/>
    <property type="molecule type" value="Genomic_DNA"/>
</dbReference>
<evidence type="ECO:0008006" key="7">
    <source>
        <dbReference type="Google" id="ProtNLM"/>
    </source>
</evidence>
<organism evidence="5 6">
    <name type="scientific">Flavobacterium rivuli WB 3.3-2 = DSM 21788</name>
    <dbReference type="NCBI Taxonomy" id="1121895"/>
    <lineage>
        <taxon>Bacteria</taxon>
        <taxon>Pseudomonadati</taxon>
        <taxon>Bacteroidota</taxon>
        <taxon>Flavobacteriia</taxon>
        <taxon>Flavobacteriales</taxon>
        <taxon>Flavobacteriaceae</taxon>
        <taxon>Flavobacterium</taxon>
    </lineage>
</organism>
<dbReference type="PIRSF" id="PIRSF006779">
    <property type="entry name" value="UCP006779"/>
    <property type="match status" value="1"/>
</dbReference>
<dbReference type="Pfam" id="PF01887">
    <property type="entry name" value="SAM_HAT_N"/>
    <property type="match status" value="1"/>
</dbReference>
<proteinExistence type="inferred from homology"/>
<sequence>MSIITLTTDFGLKDHFVGALKGKILSCYAEAAIVDISHHVDLFNVSEASYIVGAAYASFPAGTVHLIGVDAELTKENRHIAMLWNGHYFICADNGILSLLTEKIVPEKIVEINIHDRVPENSSEMDVFVTVACHLSKGGLLNVIGREITEIKQIYDLHPVVSPDNATIRGCVVYIDHFGNCITNITKRQVKEVAKGRDFEITFSTKSIKAVKAGYSDFTVNERFSLKDYEGEKLAIFNEAGFLEIAIYRSNPSTVGTAKTLLGLKFRDVVSVVFR</sequence>
<feature type="domain" description="S-adenosyl-l-methionine hydroxide adenosyltransferase N-terminal" evidence="3">
    <location>
        <begin position="4"/>
        <end position="145"/>
    </location>
</feature>
<dbReference type="InterPro" id="IPR023228">
    <property type="entry name" value="SAM_OH_AdoTrfase_N_sf"/>
</dbReference>
<dbReference type="OrthoDB" id="9792195at2"/>
<name>A0A0A2M3C6_9FLAO</name>
<keyword evidence="1" id="KW-0949">S-adenosyl-L-methionine</keyword>
<dbReference type="PANTHER" id="PTHR35092:SF1">
    <property type="entry name" value="CHLORINASE MJ1651"/>
    <property type="match status" value="1"/>
</dbReference>
<accession>A0A0A2M3C6</accession>
<protein>
    <recommendedName>
        <fullName evidence="7">SAM-dependent chlorinase/fluorinase</fullName>
    </recommendedName>
</protein>
<gene>
    <name evidence="5" type="ORF">Q765_08995</name>
</gene>
<keyword evidence="6" id="KW-1185">Reference proteome</keyword>
<dbReference type="eggNOG" id="COG1912">
    <property type="taxonomic scope" value="Bacteria"/>
</dbReference>
<dbReference type="STRING" id="1121895.GCA_000378485_00146"/>
<evidence type="ECO:0000256" key="1">
    <source>
        <dbReference type="ARBA" id="ARBA00022691"/>
    </source>
</evidence>
<dbReference type="InterPro" id="IPR002747">
    <property type="entry name" value="SAM_OH_AdoTrfase"/>
</dbReference>